<comment type="subcellular location">
    <subcellularLocation>
        <location evidence="1">Cell membrane</location>
        <topology evidence="1">Multi-pass membrane protein</topology>
    </subcellularLocation>
</comment>
<reference evidence="11 12" key="1">
    <citation type="submission" date="2021-01" db="EMBL/GenBank/DDBJ databases">
        <title>Whole genome shotgun sequence of Actinoplanes couchii NBRC 106145.</title>
        <authorList>
            <person name="Komaki H."/>
            <person name="Tamura T."/>
        </authorList>
    </citation>
    <scope>NUCLEOTIDE SEQUENCE [LARGE SCALE GENOMIC DNA]</scope>
    <source>
        <strain evidence="11 12">NBRC 106145</strain>
    </source>
</reference>
<evidence type="ECO:0000256" key="9">
    <source>
        <dbReference type="SAM" id="SignalP"/>
    </source>
</evidence>
<feature type="transmembrane region" description="Helical" evidence="8">
    <location>
        <begin position="383"/>
        <end position="401"/>
    </location>
</feature>
<dbReference type="InterPro" id="IPR050297">
    <property type="entry name" value="LipidA_mod_glycosyltrf_83"/>
</dbReference>
<evidence type="ECO:0000256" key="5">
    <source>
        <dbReference type="ARBA" id="ARBA00022692"/>
    </source>
</evidence>
<organism evidence="11 12">
    <name type="scientific">Actinoplanes couchii</name>
    <dbReference type="NCBI Taxonomy" id="403638"/>
    <lineage>
        <taxon>Bacteria</taxon>
        <taxon>Bacillati</taxon>
        <taxon>Actinomycetota</taxon>
        <taxon>Actinomycetes</taxon>
        <taxon>Micromonosporales</taxon>
        <taxon>Micromonosporaceae</taxon>
        <taxon>Actinoplanes</taxon>
    </lineage>
</organism>
<feature type="transmembrane region" description="Helical" evidence="8">
    <location>
        <begin position="357"/>
        <end position="376"/>
    </location>
</feature>
<feature type="transmembrane region" description="Helical" evidence="8">
    <location>
        <begin position="236"/>
        <end position="261"/>
    </location>
</feature>
<feature type="transmembrane region" description="Helical" evidence="8">
    <location>
        <begin position="185"/>
        <end position="216"/>
    </location>
</feature>
<dbReference type="GO" id="GO:0016740">
    <property type="term" value="F:transferase activity"/>
    <property type="evidence" value="ECO:0007669"/>
    <property type="project" value="UniProtKB-KW"/>
</dbReference>
<keyword evidence="4 11" id="KW-0808">Transferase</keyword>
<evidence type="ECO:0000256" key="8">
    <source>
        <dbReference type="SAM" id="Phobius"/>
    </source>
</evidence>
<accession>A0ABQ3X930</accession>
<evidence type="ECO:0000313" key="12">
    <source>
        <dbReference type="Proteomes" id="UP000612282"/>
    </source>
</evidence>
<dbReference type="InterPro" id="IPR003342">
    <property type="entry name" value="ArnT-like_N"/>
</dbReference>
<feature type="transmembrane region" description="Helical" evidence="8">
    <location>
        <begin position="105"/>
        <end position="126"/>
    </location>
</feature>
<dbReference type="RefSeq" id="WP_203796327.1">
    <property type="nucleotide sequence ID" value="NZ_BAAAQE010000029.1"/>
</dbReference>
<keyword evidence="3" id="KW-0328">Glycosyltransferase</keyword>
<evidence type="ECO:0000256" key="7">
    <source>
        <dbReference type="ARBA" id="ARBA00023136"/>
    </source>
</evidence>
<evidence type="ECO:0000256" key="4">
    <source>
        <dbReference type="ARBA" id="ARBA00022679"/>
    </source>
</evidence>
<keyword evidence="9" id="KW-0732">Signal</keyword>
<evidence type="ECO:0000256" key="1">
    <source>
        <dbReference type="ARBA" id="ARBA00004651"/>
    </source>
</evidence>
<proteinExistence type="predicted"/>
<gene>
    <name evidence="11" type="ORF">Aco03nite_034160</name>
</gene>
<keyword evidence="6 8" id="KW-1133">Transmembrane helix</keyword>
<keyword evidence="7 8" id="KW-0472">Membrane</keyword>
<evidence type="ECO:0000256" key="3">
    <source>
        <dbReference type="ARBA" id="ARBA00022676"/>
    </source>
</evidence>
<name>A0ABQ3X930_9ACTN</name>
<dbReference type="PANTHER" id="PTHR33908:SF11">
    <property type="entry name" value="MEMBRANE PROTEIN"/>
    <property type="match status" value="1"/>
</dbReference>
<comment type="caution">
    <text evidence="11">The sequence shown here is derived from an EMBL/GenBank/DDBJ whole genome shotgun (WGS) entry which is preliminary data.</text>
</comment>
<keyword evidence="5 8" id="KW-0812">Transmembrane</keyword>
<dbReference type="Pfam" id="PF02366">
    <property type="entry name" value="PMT"/>
    <property type="match status" value="1"/>
</dbReference>
<feature type="signal peptide" evidence="9">
    <location>
        <begin position="1"/>
        <end position="22"/>
    </location>
</feature>
<sequence length="541" mass="58810">MPRRRLIYILAVVAMLGQMAFAMVTTAMQQSPTIDEPVYVATAEVYRQQQSLRYNPEHPPLGKLIIAAGTAFAGAELDPAYPGNQTRLGRHLLYESGNNPFQLMLLARLPVIVLTLAFGLVVLFFARDLAGPWAGLIALALYSFSPDLIAHGSLATLDVPAAGMLLTAFWMAWRARERPKLYVPLAGVALGAALATRMSVLPAVPLLILLLALSTWTAQKAQESTTEAAGKTGKRLGAATGAAVGAGLIAIAVVWFTYLVVDPRLRWETPPGLPELEGLKALAVDLLPFPQAYRDGMLVQFKFENKLYNGFLLGAAYKGSPWYYMPVALLIKTPLGMLALWVAGVFTMLVVPKLRAATLYLLPVSALLLLVTMTGARNFGTRYVIILPMFLAVAAGAVALIRTRSSWMATAALLLMVATSSVRTYPYYLPYSNEAFGGTANTHNNLHDANVDWGQDLARLGQHLKVNYPGEPVWLIYKGSGVPRYYGINARDPYTVPVSQIRGLLVISDSRVALASPRLKGMMEGATLIDQVGYSISIYRR</sequence>
<feature type="domain" description="ArnT-like N-terminal" evidence="10">
    <location>
        <begin position="47"/>
        <end position="238"/>
    </location>
</feature>
<feature type="transmembrane region" description="Helical" evidence="8">
    <location>
        <begin position="133"/>
        <end position="149"/>
    </location>
</feature>
<protein>
    <submittedName>
        <fullName evidence="11">Glycosyl transferase</fullName>
    </submittedName>
</protein>
<dbReference type="Proteomes" id="UP000612282">
    <property type="component" value="Unassembled WGS sequence"/>
</dbReference>
<feature type="transmembrane region" description="Helical" evidence="8">
    <location>
        <begin position="327"/>
        <end position="351"/>
    </location>
</feature>
<evidence type="ECO:0000256" key="2">
    <source>
        <dbReference type="ARBA" id="ARBA00022475"/>
    </source>
</evidence>
<keyword evidence="12" id="KW-1185">Reference proteome</keyword>
<dbReference type="PANTHER" id="PTHR33908">
    <property type="entry name" value="MANNOSYLTRANSFERASE YKCB-RELATED"/>
    <property type="match status" value="1"/>
</dbReference>
<keyword evidence="2" id="KW-1003">Cell membrane</keyword>
<evidence type="ECO:0000259" key="10">
    <source>
        <dbReference type="Pfam" id="PF02366"/>
    </source>
</evidence>
<evidence type="ECO:0000256" key="6">
    <source>
        <dbReference type="ARBA" id="ARBA00022989"/>
    </source>
</evidence>
<dbReference type="EMBL" id="BOMG01000044">
    <property type="protein sequence ID" value="GID55012.1"/>
    <property type="molecule type" value="Genomic_DNA"/>
</dbReference>
<evidence type="ECO:0000313" key="11">
    <source>
        <dbReference type="EMBL" id="GID55012.1"/>
    </source>
</evidence>
<feature type="chain" id="PRO_5046656249" evidence="9">
    <location>
        <begin position="23"/>
        <end position="541"/>
    </location>
</feature>